<gene>
    <name evidence="1" type="ORF">DXX99_10445</name>
</gene>
<dbReference type="AlphaFoldDB" id="A0A3D8P354"/>
<evidence type="ECO:0000313" key="1">
    <source>
        <dbReference type="EMBL" id="RDV80743.1"/>
    </source>
</evidence>
<dbReference type="RefSeq" id="WP_115793421.1">
    <property type="nucleotide sequence ID" value="NZ_QSLN01000030.1"/>
</dbReference>
<name>A0A3D8P354_9THEO</name>
<protein>
    <submittedName>
        <fullName evidence="1">Uncharacterized protein</fullName>
    </submittedName>
</protein>
<evidence type="ECO:0000313" key="2">
    <source>
        <dbReference type="Proteomes" id="UP000256329"/>
    </source>
</evidence>
<proteinExistence type="predicted"/>
<dbReference type="Proteomes" id="UP000256329">
    <property type="component" value="Unassembled WGS sequence"/>
</dbReference>
<sequence length="69" mass="7811">MEAREHVLRTLLKVFDAHSRFVLSCLEEGQGCRPDSFDVNGTRICSHIDTLRVLGKEIIVLAQDQDKAE</sequence>
<comment type="caution">
    <text evidence="1">The sequence shown here is derived from an EMBL/GenBank/DDBJ whole genome shotgun (WGS) entry which is preliminary data.</text>
</comment>
<dbReference type="EMBL" id="QSLN01000030">
    <property type="protein sequence ID" value="RDV80743.1"/>
    <property type="molecule type" value="Genomic_DNA"/>
</dbReference>
<accession>A0A3D8P354</accession>
<organism evidence="1 2">
    <name type="scientific">Ammonifex thiophilus</name>
    <dbReference type="NCBI Taxonomy" id="444093"/>
    <lineage>
        <taxon>Bacteria</taxon>
        <taxon>Bacillati</taxon>
        <taxon>Bacillota</taxon>
        <taxon>Clostridia</taxon>
        <taxon>Thermoanaerobacterales</taxon>
        <taxon>Thermoanaerobacteraceae</taxon>
        <taxon>Ammonifex</taxon>
    </lineage>
</organism>
<reference evidence="1 2" key="1">
    <citation type="submission" date="2018-08" db="EMBL/GenBank/DDBJ databases">
        <title>Form III RuBisCO-mediated autotrophy in Thermodesulfobium bacteria.</title>
        <authorList>
            <person name="Toshchakov S.V."/>
            <person name="Kublanov I.V."/>
            <person name="Frolov E."/>
            <person name="Bonch-Osmolovskaya E.A."/>
            <person name="Tourova T.P."/>
            <person name="Chernych N.A."/>
            <person name="Lebedinsky A.V."/>
        </authorList>
    </citation>
    <scope>NUCLEOTIDE SEQUENCE [LARGE SCALE GENOMIC DNA]</scope>
    <source>
        <strain evidence="1 2">SR</strain>
    </source>
</reference>
<keyword evidence="2" id="KW-1185">Reference proteome</keyword>